<accession>A0AAN3VXD5</accession>
<dbReference type="NCBIfam" id="TIGR01547">
    <property type="entry name" value="phage_term_2"/>
    <property type="match status" value="1"/>
</dbReference>
<dbReference type="Pfam" id="PF03237">
    <property type="entry name" value="Terminase_6N"/>
    <property type="match status" value="1"/>
</dbReference>
<dbReference type="InterPro" id="IPR027417">
    <property type="entry name" value="P-loop_NTPase"/>
</dbReference>
<evidence type="ECO:0000313" key="2">
    <source>
        <dbReference type="Proteomes" id="UP000003120"/>
    </source>
</evidence>
<dbReference type="AlphaFoldDB" id="A0AAN3VXD5"/>
<dbReference type="RefSeq" id="WP_005960348.1">
    <property type="nucleotide sequence ID" value="NZ_ALKK01000011.1"/>
</dbReference>
<dbReference type="GeneID" id="75075252"/>
<sequence>MLQNIIRIVSTEYKNTILRKRNKLLEDSFRMIEPSLKQRKVLTWWRDSSPYKNYFGIICDGAIRSGKTSSVIYSFITWSMTNFNRQNFILSGKTIGAFKRNILKDLVRMLRTLKFEYSYNRSDNVLVVTLGEITNYYYVFGGKDEKSADLVQGLTAAGAFFDEAVLMPKSFLDQAIARCSVERSKIWFTCNPDNPHHFFKKDFIDMASEKKLLYLHFTMEDNPTLSENKIQQYKLMYKGAFYERFILGLWVMAEGLVYQIIGDNFIDEDEIPVCDYYYITCDYGIYNPMAWNLIGVLGNEVYIMEEYHHSGRESNETKTDEQYTQDFLEWKESICNKYGIEIEYTIVDPSASSFIVALEQEGEYVVKANNKVFEEDSERVSGIPLVQIYLNKIRLFVCRNCIETIKEFYSYRWDEKKSMHGEEVPVKENDHHMDGIRYFFNTVIGYYYKNGNDSDEIIAA</sequence>
<dbReference type="Gene3D" id="3.40.50.300">
    <property type="entry name" value="P-loop containing nucleotide triphosphate hydrolases"/>
    <property type="match status" value="1"/>
</dbReference>
<proteinExistence type="predicted"/>
<comment type="caution">
    <text evidence="1">The sequence shown here is derived from an EMBL/GenBank/DDBJ whole genome shotgun (WGS) entry which is preliminary data.</text>
</comment>
<dbReference type="Gene3D" id="3.30.420.280">
    <property type="match status" value="1"/>
</dbReference>
<dbReference type="InterPro" id="IPR006437">
    <property type="entry name" value="Phage_terminase_lsu"/>
</dbReference>
<gene>
    <name evidence="1" type="ORF">HMPREF1127_1058</name>
</gene>
<name>A0AAN3VXD5_9FUSO</name>
<protein>
    <submittedName>
        <fullName evidence="1">Phage terminase, large subunit, PBSX family</fullName>
    </submittedName>
</protein>
<dbReference type="Proteomes" id="UP000003120">
    <property type="component" value="Unassembled WGS sequence"/>
</dbReference>
<reference evidence="1 2" key="1">
    <citation type="submission" date="2012-07" db="EMBL/GenBank/DDBJ databases">
        <authorList>
            <person name="Durkin A.S."/>
            <person name="McCorrison J."/>
            <person name="Torralba M."/>
            <person name="Gillis M."/>
            <person name="Methe B."/>
            <person name="Sutton G."/>
            <person name="Nelson K.E."/>
        </authorList>
    </citation>
    <scope>NUCLEOTIDE SEQUENCE [LARGE SCALE GENOMIC DNA]</scope>
    <source>
        <strain evidence="1 2">Fnf 1007</strain>
    </source>
</reference>
<organism evidence="1 2">
    <name type="scientific">Fusobacterium necrophorum subsp. funduliforme Fnf 1007</name>
    <dbReference type="NCBI Taxonomy" id="1161424"/>
    <lineage>
        <taxon>Bacteria</taxon>
        <taxon>Fusobacteriati</taxon>
        <taxon>Fusobacteriota</taxon>
        <taxon>Fusobacteriia</taxon>
        <taxon>Fusobacteriales</taxon>
        <taxon>Fusobacteriaceae</taxon>
        <taxon>Fusobacterium</taxon>
    </lineage>
</organism>
<evidence type="ECO:0000313" key="1">
    <source>
        <dbReference type="EMBL" id="EJU18736.1"/>
    </source>
</evidence>
<dbReference type="EMBL" id="ALKK01000011">
    <property type="protein sequence ID" value="EJU18736.1"/>
    <property type="molecule type" value="Genomic_DNA"/>
</dbReference>